<dbReference type="InterPro" id="IPR017455">
    <property type="entry name" value="Znf_FYVE-rel"/>
</dbReference>
<evidence type="ECO:0000313" key="8">
    <source>
        <dbReference type="Proteomes" id="UP000481153"/>
    </source>
</evidence>
<dbReference type="PROSITE" id="PS51283">
    <property type="entry name" value="DUSP"/>
    <property type="match status" value="1"/>
</dbReference>
<evidence type="ECO:0008006" key="9">
    <source>
        <dbReference type="Google" id="ProtNLM"/>
    </source>
</evidence>
<dbReference type="PROSITE" id="PS50178">
    <property type="entry name" value="ZF_FYVE"/>
    <property type="match status" value="1"/>
</dbReference>
<evidence type="ECO:0000259" key="6">
    <source>
        <dbReference type="PROSITE" id="PS51283"/>
    </source>
</evidence>
<feature type="domain" description="FYVE-type" evidence="5">
    <location>
        <begin position="39"/>
        <end position="101"/>
    </location>
</feature>
<dbReference type="SMART" id="SM00695">
    <property type="entry name" value="DUSP"/>
    <property type="match status" value="1"/>
</dbReference>
<dbReference type="Gene3D" id="3.30.40.10">
    <property type="entry name" value="Zinc/RING finger domain, C3HC4 (zinc finger)"/>
    <property type="match status" value="1"/>
</dbReference>
<dbReference type="PANTHER" id="PTHR39490:SF8">
    <property type="entry name" value="ZINC FINGER FYVE DOMAIN-CONTAINING PROTEIN 21"/>
    <property type="match status" value="1"/>
</dbReference>
<dbReference type="SMART" id="SM00064">
    <property type="entry name" value="FYVE"/>
    <property type="match status" value="1"/>
</dbReference>
<keyword evidence="8" id="KW-1185">Reference proteome</keyword>
<dbReference type="VEuPathDB" id="FungiDB:AeMF1_012502"/>
<evidence type="ECO:0000256" key="1">
    <source>
        <dbReference type="ARBA" id="ARBA00022723"/>
    </source>
</evidence>
<dbReference type="InterPro" id="IPR006615">
    <property type="entry name" value="Pept_C19_DUSP"/>
</dbReference>
<dbReference type="EMBL" id="VJMJ01000155">
    <property type="protein sequence ID" value="KAF0730375.1"/>
    <property type="molecule type" value="Genomic_DNA"/>
</dbReference>
<dbReference type="SUPFAM" id="SSF57903">
    <property type="entry name" value="FYVE/PHD zinc finger"/>
    <property type="match status" value="1"/>
</dbReference>
<organism evidence="7 8">
    <name type="scientific">Aphanomyces euteiches</name>
    <dbReference type="NCBI Taxonomy" id="100861"/>
    <lineage>
        <taxon>Eukaryota</taxon>
        <taxon>Sar</taxon>
        <taxon>Stramenopiles</taxon>
        <taxon>Oomycota</taxon>
        <taxon>Saprolegniomycetes</taxon>
        <taxon>Saprolegniales</taxon>
        <taxon>Verrucalvaceae</taxon>
        <taxon>Aphanomyces</taxon>
    </lineage>
</organism>
<dbReference type="InterPro" id="IPR013083">
    <property type="entry name" value="Znf_RING/FYVE/PHD"/>
</dbReference>
<dbReference type="Pfam" id="PF06337">
    <property type="entry name" value="DUSP"/>
    <property type="match status" value="1"/>
</dbReference>
<accession>A0A6G0WSI0</accession>
<dbReference type="Pfam" id="PF01363">
    <property type="entry name" value="FYVE"/>
    <property type="match status" value="1"/>
</dbReference>
<feature type="domain" description="DUSP" evidence="6">
    <location>
        <begin position="118"/>
        <end position="221"/>
    </location>
</feature>
<evidence type="ECO:0000256" key="2">
    <source>
        <dbReference type="ARBA" id="ARBA00022771"/>
    </source>
</evidence>
<dbReference type="GO" id="GO:0004843">
    <property type="term" value="F:cysteine-type deubiquitinase activity"/>
    <property type="evidence" value="ECO:0007669"/>
    <property type="project" value="InterPro"/>
</dbReference>
<dbReference type="Gene3D" id="3.30.2230.10">
    <property type="entry name" value="DUSP-like"/>
    <property type="match status" value="1"/>
</dbReference>
<dbReference type="Proteomes" id="UP000481153">
    <property type="component" value="Unassembled WGS sequence"/>
</dbReference>
<reference evidence="7 8" key="1">
    <citation type="submission" date="2019-07" db="EMBL/GenBank/DDBJ databases">
        <title>Genomics analysis of Aphanomyces spp. identifies a new class of oomycete effector associated with host adaptation.</title>
        <authorList>
            <person name="Gaulin E."/>
        </authorList>
    </citation>
    <scope>NUCLEOTIDE SEQUENCE [LARGE SCALE GENOMIC DNA]</scope>
    <source>
        <strain evidence="7 8">ATCC 201684</strain>
    </source>
</reference>
<proteinExistence type="predicted"/>
<dbReference type="PANTHER" id="PTHR39490">
    <property type="entry name" value="ARRESTIN DOMAIN-CONTAINING PROTEIN D"/>
    <property type="match status" value="1"/>
</dbReference>
<name>A0A6G0WSI0_9STRA</name>
<comment type="caution">
    <text evidence="7">The sequence shown here is derived from an EMBL/GenBank/DDBJ whole genome shotgun (WGS) entry which is preliminary data.</text>
</comment>
<keyword evidence="2 4" id="KW-0863">Zinc-finger</keyword>
<dbReference type="AlphaFoldDB" id="A0A6G0WSI0"/>
<dbReference type="SUPFAM" id="SSF143791">
    <property type="entry name" value="DUSP-like"/>
    <property type="match status" value="1"/>
</dbReference>
<protein>
    <recommendedName>
        <fullName evidence="9">FYVE-type domain-containing protein</fullName>
    </recommendedName>
</protein>
<dbReference type="InterPro" id="IPR011011">
    <property type="entry name" value="Znf_FYVE_PHD"/>
</dbReference>
<evidence type="ECO:0000313" key="7">
    <source>
        <dbReference type="EMBL" id="KAF0730375.1"/>
    </source>
</evidence>
<dbReference type="InterPro" id="IPR000306">
    <property type="entry name" value="Znf_FYVE"/>
</dbReference>
<evidence type="ECO:0000256" key="3">
    <source>
        <dbReference type="ARBA" id="ARBA00022833"/>
    </source>
</evidence>
<keyword evidence="1" id="KW-0479">Metal-binding</keyword>
<dbReference type="GO" id="GO:0008270">
    <property type="term" value="F:zinc ion binding"/>
    <property type="evidence" value="ECO:0007669"/>
    <property type="project" value="UniProtKB-KW"/>
</dbReference>
<keyword evidence="3" id="KW-0862">Zinc</keyword>
<dbReference type="InterPro" id="IPR052113">
    <property type="entry name" value="FYVE-type_Zinc_Finger"/>
</dbReference>
<dbReference type="InterPro" id="IPR035927">
    <property type="entry name" value="DUSP-like_sf"/>
</dbReference>
<sequence length="332" mass="37641">MARFCDVFELGFTVPPAPAQESQPMLKKSAIFDVKWMPNSASRICVVCKDSFGWFRKRRHHCRLCGKLVCNPCSLARSFVRISSSAVELERTCTLCSTTLKQLVDLGDSRVKLTATKTIFPIMRPHSMTAVNETSIRYDIQTPHANYVVSAEWYRRYQACIKNKSSPGPISNHTLLQFYEGKLRPRPSLHANDFKLLEHDEWAKLLQFYGGGPCITLTETSKRTWRILFPFQHTEQIFEEEIGHPSTANVLCLTEPRVPVTKPKSLSMHKAQSVNYSEDSHSKARLAAAAFAEAASLARREAESLAMRKSMASLADYDDVRQSLGGYRYSMY</sequence>
<evidence type="ECO:0000259" key="5">
    <source>
        <dbReference type="PROSITE" id="PS50178"/>
    </source>
</evidence>
<evidence type="ECO:0000256" key="4">
    <source>
        <dbReference type="PROSITE-ProRule" id="PRU00091"/>
    </source>
</evidence>
<gene>
    <name evidence="7" type="ORF">Ae201684_012368</name>
</gene>